<organism evidence="11 12">
    <name type="scientific">Cuscuta europaea</name>
    <name type="common">European dodder</name>
    <dbReference type="NCBI Taxonomy" id="41803"/>
    <lineage>
        <taxon>Eukaryota</taxon>
        <taxon>Viridiplantae</taxon>
        <taxon>Streptophyta</taxon>
        <taxon>Embryophyta</taxon>
        <taxon>Tracheophyta</taxon>
        <taxon>Spermatophyta</taxon>
        <taxon>Magnoliopsida</taxon>
        <taxon>eudicotyledons</taxon>
        <taxon>Gunneridae</taxon>
        <taxon>Pentapetalae</taxon>
        <taxon>asterids</taxon>
        <taxon>lamiids</taxon>
        <taxon>Solanales</taxon>
        <taxon>Convolvulaceae</taxon>
        <taxon>Cuscuteae</taxon>
        <taxon>Cuscuta</taxon>
        <taxon>Cuscuta subgen. Cuscuta</taxon>
    </lineage>
</organism>
<evidence type="ECO:0000259" key="10">
    <source>
        <dbReference type="PROSITE" id="PS51745"/>
    </source>
</evidence>
<keyword evidence="6 8" id="KW-0539">Nucleus</keyword>
<dbReference type="AlphaFoldDB" id="A0A9P1E2L1"/>
<dbReference type="InterPro" id="IPR033389">
    <property type="entry name" value="AUX/IAA_dom"/>
</dbReference>
<dbReference type="PANTHER" id="PTHR31734:SF8">
    <property type="entry name" value="AUXIN-RESPONSIVE PROTEIN IAA24"/>
    <property type="match status" value="1"/>
</dbReference>
<keyword evidence="3 8" id="KW-0678">Repressor</keyword>
<dbReference type="OrthoDB" id="1926344at2759"/>
<dbReference type="GO" id="GO:0005634">
    <property type="term" value="C:nucleus"/>
    <property type="evidence" value="ECO:0007669"/>
    <property type="project" value="UniProtKB-SubCell"/>
</dbReference>
<dbReference type="GO" id="GO:0006355">
    <property type="term" value="P:regulation of DNA-templated transcription"/>
    <property type="evidence" value="ECO:0007669"/>
    <property type="project" value="InterPro"/>
</dbReference>
<comment type="similarity">
    <text evidence="2 8">Belongs to the Aux/IAA family.</text>
</comment>
<dbReference type="SUPFAM" id="SSF54277">
    <property type="entry name" value="CAD &amp; PB1 domains"/>
    <property type="match status" value="1"/>
</dbReference>
<comment type="subunit">
    <text evidence="8">Homodimers and heterodimers.</text>
</comment>
<proteinExistence type="inferred from homology"/>
<evidence type="ECO:0000256" key="8">
    <source>
        <dbReference type="RuleBase" id="RU004549"/>
    </source>
</evidence>
<comment type="caution">
    <text evidence="11">The sequence shown here is derived from an EMBL/GenBank/DDBJ whole genome shotgun (WGS) entry which is preliminary data.</text>
</comment>
<dbReference type="Pfam" id="PF02309">
    <property type="entry name" value="AUX_IAA"/>
    <property type="match status" value="1"/>
</dbReference>
<gene>
    <name evidence="11" type="ORF">CEURO_LOCUS4966</name>
</gene>
<dbReference type="PANTHER" id="PTHR31734">
    <property type="entry name" value="AUXIN-RESPONSIVE PROTEIN IAA17"/>
    <property type="match status" value="1"/>
</dbReference>
<sequence length="194" mass="22000">MEISRETFHNDGHLNLKATELTLRLPGRDDERESCQNSRNKKRSSSEMGCSSSFTQTDPAPAPKAQVVGWPPVRAYRKNVLEAKKSPETETGGGVYVKVSMDGAPYLRKMDLKVFESYPELVKGLEKMFQCSISTNCEREGGYINFINGSDDYNLTYEDNDGDWMLAGDVPWEMFVNNCKRLRIVKQNDLKLKA</sequence>
<dbReference type="EMBL" id="CAMAPE010000008">
    <property type="protein sequence ID" value="CAH9073850.1"/>
    <property type="molecule type" value="Genomic_DNA"/>
</dbReference>
<evidence type="ECO:0000313" key="11">
    <source>
        <dbReference type="EMBL" id="CAH9073850.1"/>
    </source>
</evidence>
<reference evidence="11" key="1">
    <citation type="submission" date="2022-07" db="EMBL/GenBank/DDBJ databases">
        <authorList>
            <person name="Macas J."/>
            <person name="Novak P."/>
            <person name="Neumann P."/>
        </authorList>
    </citation>
    <scope>NUCLEOTIDE SEQUENCE</scope>
</reference>
<dbReference type="InterPro" id="IPR003311">
    <property type="entry name" value="AUX_IAA"/>
</dbReference>
<comment type="subcellular location">
    <subcellularLocation>
        <location evidence="1 8">Nucleus</location>
    </subcellularLocation>
</comment>
<accession>A0A9P1E2L1</accession>
<protein>
    <recommendedName>
        <fullName evidence="8">Auxin-responsive protein</fullName>
    </recommendedName>
</protein>
<evidence type="ECO:0000256" key="6">
    <source>
        <dbReference type="ARBA" id="ARBA00023242"/>
    </source>
</evidence>
<feature type="domain" description="PB1" evidence="10">
    <location>
        <begin position="94"/>
        <end position="189"/>
    </location>
</feature>
<feature type="region of interest" description="Disordered" evidence="9">
    <location>
        <begin position="24"/>
        <end position="66"/>
    </location>
</feature>
<evidence type="ECO:0000256" key="2">
    <source>
        <dbReference type="ARBA" id="ARBA00006728"/>
    </source>
</evidence>
<evidence type="ECO:0000256" key="9">
    <source>
        <dbReference type="SAM" id="MobiDB-lite"/>
    </source>
</evidence>
<comment type="function">
    <text evidence="8">Aux/IAA proteins are short-lived transcriptional factors that function as repressors of early auxin response genes at low auxin concentrations.</text>
</comment>
<dbReference type="Gene3D" id="3.10.20.90">
    <property type="entry name" value="Phosphatidylinositol 3-kinase Catalytic Subunit, Chain A, domain 1"/>
    <property type="match status" value="1"/>
</dbReference>
<evidence type="ECO:0000256" key="7">
    <source>
        <dbReference type="ARBA" id="ARBA00023294"/>
    </source>
</evidence>
<evidence type="ECO:0000256" key="3">
    <source>
        <dbReference type="ARBA" id="ARBA00022491"/>
    </source>
</evidence>
<name>A0A9P1E2L1_CUSEU</name>
<evidence type="ECO:0000313" key="12">
    <source>
        <dbReference type="Proteomes" id="UP001152484"/>
    </source>
</evidence>
<keyword evidence="5 8" id="KW-0804">Transcription</keyword>
<keyword evidence="4 8" id="KW-0805">Transcription regulation</keyword>
<evidence type="ECO:0000256" key="5">
    <source>
        <dbReference type="ARBA" id="ARBA00023163"/>
    </source>
</evidence>
<keyword evidence="12" id="KW-1185">Reference proteome</keyword>
<dbReference type="PROSITE" id="PS51745">
    <property type="entry name" value="PB1"/>
    <property type="match status" value="1"/>
</dbReference>
<feature type="compositionally biased region" description="Polar residues" evidence="9">
    <location>
        <begin position="46"/>
        <end position="58"/>
    </location>
</feature>
<dbReference type="Proteomes" id="UP001152484">
    <property type="component" value="Unassembled WGS sequence"/>
</dbReference>
<dbReference type="GO" id="GO:0009734">
    <property type="term" value="P:auxin-activated signaling pathway"/>
    <property type="evidence" value="ECO:0007669"/>
    <property type="project" value="UniProtKB-UniRule"/>
</dbReference>
<evidence type="ECO:0000256" key="1">
    <source>
        <dbReference type="ARBA" id="ARBA00004123"/>
    </source>
</evidence>
<dbReference type="InterPro" id="IPR053793">
    <property type="entry name" value="PB1-like"/>
</dbReference>
<evidence type="ECO:0000256" key="4">
    <source>
        <dbReference type="ARBA" id="ARBA00023015"/>
    </source>
</evidence>
<keyword evidence="7 8" id="KW-0927">Auxin signaling pathway</keyword>